<accession>A0ABP0UD88</accession>
<feature type="compositionally biased region" description="Pro residues" evidence="1">
    <location>
        <begin position="645"/>
        <end position="655"/>
    </location>
</feature>
<reference evidence="3" key="1">
    <citation type="submission" date="2024-02" db="EMBL/GenBank/DDBJ databases">
        <authorList>
            <consortium name="ELIXIR-Norway"/>
            <consortium name="Elixir Norway"/>
        </authorList>
    </citation>
    <scope>NUCLEOTIDE SEQUENCE</scope>
</reference>
<dbReference type="InterPro" id="IPR036163">
    <property type="entry name" value="HMA_dom_sf"/>
</dbReference>
<feature type="compositionally biased region" description="Low complexity" evidence="1">
    <location>
        <begin position="656"/>
        <end position="665"/>
    </location>
</feature>
<feature type="region of interest" description="Disordered" evidence="1">
    <location>
        <begin position="765"/>
        <end position="794"/>
    </location>
</feature>
<dbReference type="InterPro" id="IPR006121">
    <property type="entry name" value="HMA_dom"/>
</dbReference>
<evidence type="ECO:0000256" key="1">
    <source>
        <dbReference type="SAM" id="MobiDB-lite"/>
    </source>
</evidence>
<feature type="compositionally biased region" description="Basic and acidic residues" evidence="1">
    <location>
        <begin position="253"/>
        <end position="265"/>
    </location>
</feature>
<dbReference type="Gene3D" id="3.30.70.100">
    <property type="match status" value="1"/>
</dbReference>
<feature type="compositionally biased region" description="Polar residues" evidence="1">
    <location>
        <begin position="477"/>
        <end position="494"/>
    </location>
</feature>
<proteinExistence type="predicted"/>
<feature type="compositionally biased region" description="Basic and acidic residues" evidence="1">
    <location>
        <begin position="147"/>
        <end position="165"/>
    </location>
</feature>
<keyword evidence="4" id="KW-1185">Reference proteome</keyword>
<feature type="domain" description="HMA" evidence="2">
    <location>
        <begin position="42"/>
        <end position="106"/>
    </location>
</feature>
<name>A0ABP0UD88_9BRYO</name>
<gene>
    <name evidence="3" type="ORF">CSSPTR1EN2_LOCUS14431</name>
</gene>
<dbReference type="PROSITE" id="PS50846">
    <property type="entry name" value="HMA_2"/>
    <property type="match status" value="1"/>
</dbReference>
<feature type="compositionally biased region" description="Low complexity" evidence="1">
    <location>
        <begin position="379"/>
        <end position="391"/>
    </location>
</feature>
<feature type="region of interest" description="Disordered" evidence="1">
    <location>
        <begin position="128"/>
        <end position="199"/>
    </location>
</feature>
<dbReference type="Proteomes" id="UP001497512">
    <property type="component" value="Chromosome 3"/>
</dbReference>
<feature type="compositionally biased region" description="Basic and acidic residues" evidence="1">
    <location>
        <begin position="600"/>
        <end position="613"/>
    </location>
</feature>
<dbReference type="SUPFAM" id="SSF55008">
    <property type="entry name" value="HMA, heavy metal-associated domain"/>
    <property type="match status" value="1"/>
</dbReference>
<dbReference type="CDD" id="cd00371">
    <property type="entry name" value="HMA"/>
    <property type="match status" value="1"/>
</dbReference>
<evidence type="ECO:0000313" key="4">
    <source>
        <dbReference type="Proteomes" id="UP001497512"/>
    </source>
</evidence>
<feature type="compositionally biased region" description="Polar residues" evidence="1">
    <location>
        <begin position="540"/>
        <end position="560"/>
    </location>
</feature>
<protein>
    <recommendedName>
        <fullName evidence="2">HMA domain-containing protein</fullName>
    </recommendedName>
</protein>
<feature type="region of interest" description="Disordered" evidence="1">
    <location>
        <begin position="365"/>
        <end position="404"/>
    </location>
</feature>
<organism evidence="3 4">
    <name type="scientific">Sphagnum troendelagicum</name>
    <dbReference type="NCBI Taxonomy" id="128251"/>
    <lineage>
        <taxon>Eukaryota</taxon>
        <taxon>Viridiplantae</taxon>
        <taxon>Streptophyta</taxon>
        <taxon>Embryophyta</taxon>
        <taxon>Bryophyta</taxon>
        <taxon>Sphagnophytina</taxon>
        <taxon>Sphagnopsida</taxon>
        <taxon>Sphagnales</taxon>
        <taxon>Sphagnaceae</taxon>
        <taxon>Sphagnum</taxon>
    </lineage>
</organism>
<feature type="compositionally biased region" description="Polar residues" evidence="1">
    <location>
        <begin position="666"/>
        <end position="682"/>
    </location>
</feature>
<feature type="compositionally biased region" description="Low complexity" evidence="1">
    <location>
        <begin position="526"/>
        <end position="539"/>
    </location>
</feature>
<feature type="compositionally biased region" description="Low complexity" evidence="1">
    <location>
        <begin position="625"/>
        <end position="643"/>
    </location>
</feature>
<dbReference type="EMBL" id="OZ019895">
    <property type="protein sequence ID" value="CAK9219331.1"/>
    <property type="molecule type" value="Genomic_DNA"/>
</dbReference>
<evidence type="ECO:0000259" key="2">
    <source>
        <dbReference type="PROSITE" id="PS50846"/>
    </source>
</evidence>
<feature type="region of interest" description="Disordered" evidence="1">
    <location>
        <begin position="477"/>
        <end position="579"/>
    </location>
</feature>
<dbReference type="Pfam" id="PF00403">
    <property type="entry name" value="HMA"/>
    <property type="match status" value="1"/>
</dbReference>
<feature type="compositionally biased region" description="Polar residues" evidence="1">
    <location>
        <begin position="503"/>
        <end position="516"/>
    </location>
</feature>
<feature type="compositionally biased region" description="Low complexity" evidence="1">
    <location>
        <begin position="284"/>
        <end position="305"/>
    </location>
</feature>
<sequence length="804" mass="89360">MASISIAEMMSNKNTDPKWMTEANRISVLVPPPAAAKTSKDLPKVEFRVKMCCAKCEEKVREEASEVDGVVSVVTDRDSNKATVFGQVDSMAVLKKLKRHIDKKTTFWPPDENLLQQQQQPLILSKPSASYGKQEAASSKELGIMQKGKEKRENKVRQNNSRDDMITGTSSDRGLQKAKQVDMSSKNPRGEEKGNLQDSARTIRNGMVIEPMRQMQSRGIEVRAATRPAAVAQQPVETFKEMQPSLESTVVENMERRRGLQDVRESSTTATVHQVELQEKLRQSTVEPTTSETSVQPPQQQQQQVEFKDVVQSTSNGPAARDHNSMQSFEVRDQVAPPVQPHQVELEKTRAGVDQFTRSEMMPQATGDHMRPAAADSSPPEALQPRAAAPPASAPLEPPAAGNNMQQIRGPAAYIREMKMPVTPGELRAAESSREAMLRRPPQYIRVMRPLDPNGMPRAASHHHHIEYCRPEMREMTSSWSTHHPAAASQSTTAHADHHIKDSTQQLQQQGRSFMQQIVEPKDMNSQSRSSTTTLQQQQGNISGRGPNSRSQTSPATASPATGLPPRHQHHPDYIPVDPRDYMRMNSSWELNIKAVDPRTVDPRELRGGDPADYRPAAAAMQDHTTTSRSSQQLLQQQFQSSTPVAPPPPPPPPTTTTTTTTTTTNSNGVVDQSSSTATRPQVLQPAGQQDHIKDSTIPKKTVPRRADDNNIQIDFSSSPAAADLMHHVKFYHNDRLHDIPRDYQPVDTFFDDLYMRPSLLQSSFSAADEEQESTTRGGGAPSPQDDFFSQPITNPNYMKHILY</sequence>
<evidence type="ECO:0000313" key="3">
    <source>
        <dbReference type="EMBL" id="CAK9219331.1"/>
    </source>
</evidence>
<feature type="region of interest" description="Disordered" evidence="1">
    <location>
        <begin position="243"/>
        <end position="324"/>
    </location>
</feature>
<feature type="region of interest" description="Disordered" evidence="1">
    <location>
        <begin position="600"/>
        <end position="711"/>
    </location>
</feature>